<dbReference type="Gene3D" id="3.40.50.11460">
    <property type="match status" value="1"/>
</dbReference>
<dbReference type="InterPro" id="IPR049551">
    <property type="entry name" value="PKS_DH_C"/>
</dbReference>
<dbReference type="InterPro" id="IPR013968">
    <property type="entry name" value="PKS_KR"/>
</dbReference>
<evidence type="ECO:0000256" key="1">
    <source>
        <dbReference type="ARBA" id="ARBA00022450"/>
    </source>
</evidence>
<dbReference type="SUPFAM" id="SSF52151">
    <property type="entry name" value="FabD/lysophospholipase-like"/>
    <property type="match status" value="3"/>
</dbReference>
<feature type="domain" description="PKS/mFAS DH" evidence="9">
    <location>
        <begin position="2732"/>
        <end position="3007"/>
    </location>
</feature>
<dbReference type="SMART" id="SM00827">
    <property type="entry name" value="PKS_AT"/>
    <property type="match status" value="3"/>
</dbReference>
<feature type="active site" description="Proton acceptor; for dehydratase activity" evidence="6">
    <location>
        <position position="4480"/>
    </location>
</feature>
<dbReference type="SUPFAM" id="SSF53901">
    <property type="entry name" value="Thiolase-like"/>
    <property type="match status" value="3"/>
</dbReference>
<dbReference type="InterPro" id="IPR014031">
    <property type="entry name" value="Ketoacyl_synth_C"/>
</dbReference>
<dbReference type="Pfam" id="PF16197">
    <property type="entry name" value="KAsynt_C_assoc"/>
    <property type="match status" value="3"/>
</dbReference>
<dbReference type="InterPro" id="IPR001227">
    <property type="entry name" value="Ac_transferase_dom_sf"/>
</dbReference>
<organism evidence="10 11">
    <name type="scientific">Streptosporangium album</name>
    <dbReference type="NCBI Taxonomy" id="47479"/>
    <lineage>
        <taxon>Bacteria</taxon>
        <taxon>Bacillati</taxon>
        <taxon>Actinomycetota</taxon>
        <taxon>Actinomycetes</taxon>
        <taxon>Streptosporangiales</taxon>
        <taxon>Streptosporangiaceae</taxon>
        <taxon>Streptosporangium</taxon>
    </lineage>
</organism>
<evidence type="ECO:0000259" key="7">
    <source>
        <dbReference type="PROSITE" id="PS50075"/>
    </source>
</evidence>
<dbReference type="FunFam" id="1.10.1200.10:FF:000007">
    <property type="entry name" value="Probable polyketide synthase pks17"/>
    <property type="match status" value="2"/>
</dbReference>
<dbReference type="InterPro" id="IPR014043">
    <property type="entry name" value="Acyl_transferase_dom"/>
</dbReference>
<evidence type="ECO:0000256" key="5">
    <source>
        <dbReference type="ARBA" id="ARBA00023315"/>
    </source>
</evidence>
<dbReference type="Gene3D" id="3.40.366.10">
    <property type="entry name" value="Malonyl-Coenzyme A Acyl Carrier Protein, domain 2"/>
    <property type="match status" value="3"/>
</dbReference>
<dbReference type="InterPro" id="IPR042104">
    <property type="entry name" value="PKS_dehydratase_sf"/>
</dbReference>
<feature type="active site" description="Proton donor; for dehydratase activity" evidence="6">
    <location>
        <position position="4650"/>
    </location>
</feature>
<evidence type="ECO:0000256" key="6">
    <source>
        <dbReference type="PROSITE-ProRule" id="PRU01363"/>
    </source>
</evidence>
<dbReference type="Pfam" id="PF14765">
    <property type="entry name" value="PS-DH"/>
    <property type="match status" value="3"/>
</dbReference>
<dbReference type="PROSITE" id="PS52019">
    <property type="entry name" value="PKS_MFAS_DH"/>
    <property type="match status" value="3"/>
</dbReference>
<dbReference type="PANTHER" id="PTHR43775:SF51">
    <property type="entry name" value="INACTIVE PHENOLPHTHIOCEROL SYNTHESIS POLYKETIDE SYNTHASE TYPE I PKS1-RELATED"/>
    <property type="match status" value="1"/>
</dbReference>
<dbReference type="InterPro" id="IPR020807">
    <property type="entry name" value="PKS_DH"/>
</dbReference>
<dbReference type="Pfam" id="PF00698">
    <property type="entry name" value="Acyl_transf_1"/>
    <property type="match status" value="3"/>
</dbReference>
<dbReference type="InterPro" id="IPR049900">
    <property type="entry name" value="PKS_mFAS_DH"/>
</dbReference>
<keyword evidence="3 10" id="KW-0808">Transferase</keyword>
<dbReference type="InterPro" id="IPR016036">
    <property type="entry name" value="Malonyl_transacylase_ACP-bd"/>
</dbReference>
<dbReference type="InterPro" id="IPR009081">
    <property type="entry name" value="PP-bd_ACP"/>
</dbReference>
<dbReference type="InterPro" id="IPR018201">
    <property type="entry name" value="Ketoacyl_synth_AS"/>
</dbReference>
<dbReference type="PROSITE" id="PS00012">
    <property type="entry name" value="PHOSPHOPANTETHEINE"/>
    <property type="match status" value="2"/>
</dbReference>
<dbReference type="InterPro" id="IPR020841">
    <property type="entry name" value="PKS_Beta-ketoAc_synthase_dom"/>
</dbReference>
<dbReference type="CDD" id="cd08956">
    <property type="entry name" value="KR_3_FAS_SDR_x"/>
    <property type="match status" value="2"/>
</dbReference>
<dbReference type="InterPro" id="IPR049552">
    <property type="entry name" value="PKS_DH_N"/>
</dbReference>
<dbReference type="InterPro" id="IPR006162">
    <property type="entry name" value="Ppantetheine_attach_site"/>
</dbReference>
<dbReference type="CDD" id="cd00833">
    <property type="entry name" value="PKS"/>
    <property type="match status" value="3"/>
</dbReference>
<dbReference type="InterPro" id="IPR055123">
    <property type="entry name" value="SpnB-like_Rossmann"/>
</dbReference>
<dbReference type="SMART" id="SM01294">
    <property type="entry name" value="PKS_PP_betabranch"/>
    <property type="match status" value="2"/>
</dbReference>
<dbReference type="InterPro" id="IPR016035">
    <property type="entry name" value="Acyl_Trfase/lysoPLipase"/>
</dbReference>
<dbReference type="InterPro" id="IPR057326">
    <property type="entry name" value="KR_dom"/>
</dbReference>
<feature type="domain" description="Carrier" evidence="7">
    <location>
        <begin position="1761"/>
        <end position="1836"/>
    </location>
</feature>
<evidence type="ECO:0000313" key="11">
    <source>
        <dbReference type="Proteomes" id="UP000534286"/>
    </source>
</evidence>
<sequence>MNESGNFDSENAKIANERMAKRSALIRRLEGLSPAEQGDVLLDLVCAQALAVMRIIQPGTTTPVRADQPFQGIGFDSLAAVELQTRLTAVTGVELPVTVAFDYPSPAALAGYMRAEVLGLPDEAPAPAPSTTPADEPVAIVGIGCRYPGGVASPEQLWELVAEGRHVITDFPADRGWDLEKLYSPDPDAPGTSYTRHGGFLPDAADFDADFFGISPREAVAMDPQQRLVLETSWEALERAGIDPVSLRGSRSAVFIGAEPQEYGVRLHEAPDGLDGYLLTGIAPSVVSGRVSYALGLEGPTLTVDTACSGSLVALHLAARSLRQGECSLALAGGVAVMGSPGTFTAFSRQRGLAADGRCKPFAAAADGTGFAEGAGVFVLERLSDARRNGHTVLAVLRGSAINHDGASNGLTAPNGPSQQRVIRHALVDAGLTPEQVDVVEAHGTGTRLGDPIEAQALIAAYGQDRESPLWLGSIKSNIGHTQAAAGSAGVIKMVMAMRHGMLPKTLHVDEPTPHVNWSAGEVELLTEPVRWEQGDRPRRAGVSSFGVSGTNAHVIIEQAPPAEAAEPRPQDAPPSMVPLVLSARNSAALRGQAERLSAYLDGRPELGLADVGYSLTTTRAALERRAVVVAGDREDALRGLSAIASGEGASDAVPGKVAFLFTGQGSQRLAMGRELYETFPAFARALDDAAGHLDLQLELPLWDVLFAPEGTAAAELLDETVYTQCALFAVEVALFRLVESWGLRPDFLAGHSIGELAAAHVAGVFSLEDACALVAARGRLMQELPSGGAMVAIAAAEEEVLPLLTDRVGIAAVNGPRAVVISGDEDAVLAVAARFERTKRLKVSHAFHSPLMEPMLAEFGRVARTLSYAPPKITIVSTVTGEPAQEPASPDYWIRHAREAVRFCDTVRFLESQGVSTFVELGPDAVLSAMGAECLTDPDAAVSVPLLRRDRGEQRELLSALGRIYARGVRVDWEAFFAGSGARRVDLPTYAFQRRRFWLETPASRGEVSELGQVAAEHPMLSAVVALPGSDGVVLTGRVSTGTHPWLADHVISGVTVLPGTAFVELAIRAADQVGCDLLEELTLEAPLVVPERGGVALQVVVEPGDGSGRRPVEFYARPEGEETWTRHATGVLGSDTRPTPDTLPVWPPRGARSVDVGDFYEDLAAQGYGYGPAFRGVRAVWRDGDEVFAEVALPEGISAGGFGVHPALLDAALHAAGEAQDDGQTWIPFVWSGVSLYAAGASVVRVRISGAGSDTLSLEIADAAGVPVASVGSLVSRPVAAEQLRVAGRGDGLFRVEWRSPAAGLAAAPGECALVGEDAFGLSVLPEIIGVHADLAAVTAAPAAPGAVFFCAPAEAGEDVPAAVRSVTRRTLAVVREWLAEERPASSKLVVVTRGAVSVAGEDVTDLAAAAVWGLVRSAQAENPGRLALVDLDEGGLSLESVLAAVAAGEPELAVRDAGVVVPRLTRVAAQRGASPWTGTGSVLVTGGTGGLGAVVARHLVVGHGVRHLVLTSRRGLDAPGAAELREELVALGAEVTIAACDVADREALAGLLAGIPDLAGVVHAAGVLDDGVIASMTPERMDAVLRPKADAAWHLHELTRDLDLSAFVLFSSTAGLVDGAGQGNYAAANVFLDALAVHRRARGLVATSLAWGLWTGTGMGAELDEAGLRRIDRLGLAPLSPAENLALLDEALGTGEAALVPVRVDFAALAARSDGVPALFRGLVRVPVRRTVRTGGPASDMPSFARELAGLSGTERSRTVLEWVRTHIAAVLGHDGSEAIDPRRAFNEIGFDSLAAVDLRNRLNQATGLRLPATLIFDYPTPQALAGHILAHAFQQETGADAGIPAATVSDDEPVAIVGMACRYPGGVSSPEDLWRLVAEGVDAVSGFPGDRGWDVEGLYDPEPGKSGKTYAREGGFLYGAAEFDPGFFGISPREAQAMDPQQRLLLETSWEALERAGIAPESVKGSPTGVFAGVMYHDWGTRLGQVPEDVAGYLGNGSLASVVSGRVAYVLGLEGPAVTVDTACSSSLVALHWAMQALRQGECSLALAGGVTVMSTPDTFVDFSRQRGLAADGRCKSFSEAADGTGWGEGVGMLVLERLSDARRNGHTVLAVVRGSAINQDGASNGLTAPNGPSQQRVIRQALASAGLGPSDVDAVEGHGTGTTLGDPIEAQAVIAAYGQDRDRPLWLGSLKSNLGHTQAAAGVAGVIKMVQAMRHSVLPRTLHVDEPSAQVDWSAGSVELLTEAVEWPATGRPRRAGVSSFGISGTNAHVIIEQAPEEAAAGPDVGPVPGMVPLVVSARSARALRAQAGRLGDLLESDPGLRPVDVGFSLVTTRSALEHRAVVVAGDRGEALAGLRALAGGDGAPEPAEAGRTAFLFTGQGSQRVGMGRELYEAFPAFAAAFDAVCAGFEGVVERPLGEVVFGDAEALDRTEYTQCALFAVEVALFRLVESWGVRPDFLAGHSVGELAAAYVAGVFSLEDGCRLVAARGRLMQALPAGGAMVAIAAAEEDVLPLLSGRVGIAAVNGPASVVVSGEEEAVSAVASRFERTKRLKVSHAFHSPLMEPMLAEFALVAEGVSYASPVVPVVSNVTGRLVEVFSSEYWVRHVREAVRFCDGVRFLEEQGVTRFVELGPDAVLTGMVQERVDSENSIFVSVLRRERDEQRELLSALGGVYASGAEVDWAAFFAGSGARRVDLPTYAFQHRHYWLEAQSSTGDASEFGQLAAEHPLLGAVVTLPSTDGVVLTGRLSLRSHPWLADHGVLGRVLLPGTAFVELAIKAGDQVGCDLLEELTLEAPLVVPERGGVALRVVAGAPDGSGACTVTVHSRPDDTPDGEWTRHAEGVLRPAAGRLPEMSAELTEWPPRGAQPVEVDGAYELLTGRGYGYGPVFQGLKAAWRRGDEVFAEVALPDQAKADAALFGLHPALLDAAMHADLLDEQGETLLPFVWSGVRLHAVGASALRVRIRRMNGDELSSIVVADATGAPVASVETLVSRPVSAKQLEAAGTGHHESLLTVEWVAPPPHVAVAPPSWAELAALGRPGADLAALAAGTAVPDVVFFSGLGEPGEDVPAAVRSVTGRVLAVVQEWLAGERFAASKLVVVTRGAVSVAGEDVTDLAGAAVWGLIRAAQEENPGRFVLADLDGQGPQTETVLAAVAAGEPELAVRDGEVVVPRLAKAVVQGQASPWSAEGTVLVTGGTGGLGALVARHLVVEHGVRRLVLTSRRGPDAPGAAGLCEELAGLGARVRVVACDVADREALAGLLAGVSDLNGIVHAAAVVDGALVGALTPERINAVLRPKSEAAWHLHELTRERELSAFVLFSSAAGMVVGAGQANYAAANAFLDALAVHRRAQGLQATSLAYGMWAENTGLGGELGGSDLQRMSRLGLPALTAAEGLALFDAGLATGEPLLAPLRLDLAALRARSDGLPALLRGLVRAPARRMARTGETVPGTSALAQRLAGLSGTERDHLLLELVRSNVAAVLGHDGMDAVAPGRAFKELGFDSLAAVELRNLLNSATGLRLPATLVFDYPTSAAVAEYLWERLAGADASAAPVAVPQAPVDEPVAIVGMACRYPGGVSSPDDLWRLVAEGGDAVLSFPADRGWDVEGIYDPEPGKPGKTYAKEGAFLYDSAEFDTDFFGISPREALAMDPQQRLMLEASWEALEHAGIAPASVRGSRTGVFAGVMYHDYGSRLRQVPEDLAGYLGNGSAGSIVSGRVSYTFGLEGPAVTVDTACSSSLVALHLAAQALRQGECSLALAGGVTVMATPDIFVDFSLQRGMAADGRCKPFAAAADGTGWGEGVGVLVLERLSDARRNGHTVLAVVRGSAINQDGASNGLTAPNGPSQQRVIRQALASAGLGPADVDVVEAHGTGTRLGDPIEAQAVIAAYGQDREHPLWLGSIKSNIGHTQAAAGVSGVIKMVMALRNELLPKTLHVDEPSPHVDWSAGDVRLLTEPVEWPQNGHPRRAGVSSFGLSGTNAHVIIEQAPETPKPDTPSAPGTVPLVVSARSARALRAQAGRLGDLLESDPGLRPVDVGFSLVTTRSALEHRAVVVAGDRGEALAGLRAIAEGTEETVRTEGRTAFLFAGQGSQRVGMGRELYEVFPVFAESFDAVCAGFEGLLDLPLRRVVFAEEGTAAAELLNETAYTQCALFAVEVALFRLVESWGVRPDFLAGHSVGELAAAYVAGVFSLEDGCRLVAARGRLMQALPAGGAMVAIAAAEDEVTAFLTGQVGIAAVNGPASVVVSGEEEAVLAVASRFERTKRLKVSHAFHSPLMEPMLAEFALVAQGLSYAPPRIPVVSNVTGHLVEAFSADYWVRHVREAVRFNDGMRFLEEQGVSRSVEVGPDAVLSAMGAECLADPDAAVFVPVLRRGRPEARELLSALGRVYASGAEVDWAAFFAGSGARRVDLPTYAFQRRRFWLDEPAAAQGEPSGLGQVAAEHPLLSAVVALPGSDGVVVTGRLSVETHPWLADHDVLGVVVLPGTGYVELAMRAGDEVGCDLLEELTIEAVMTLPERGGVAIQVAVENADRSGRRSFTVHSRREEAPAHSPWTLHATGVLASGAKPPVTMESLGIDVWPPKDAQSVDISNVYDYLSSQGYGYGPMFMGLKAVWRRGNEIFAEVSLPEEARSDASHFGLHPSLLDAALSATDFLDEAGPEATGGTQLPFAWEGVTLHAAGASSLRVRIVSTRRDPAAHSHACSLELVDATTGVPVASVDSLVVRSITAERVNAAAVAGSGRRESLFQIEWNASAMPSSVPFPAAGSWAVAGADEYGLARELGEGTLVLPGLASPDGTWPEVVVISGAPAGAGELPIAARAVTNRVLESLRLWLGDDRFAAGRLVVVTRGGVAVRPGEDEVDPGQAPVWGLVRAAQEENPGRIVLVDL</sequence>
<dbReference type="PANTHER" id="PTHR43775">
    <property type="entry name" value="FATTY ACID SYNTHASE"/>
    <property type="match status" value="1"/>
</dbReference>
<proteinExistence type="predicted"/>
<dbReference type="GO" id="GO:0004312">
    <property type="term" value="F:fatty acid synthase activity"/>
    <property type="evidence" value="ECO:0007669"/>
    <property type="project" value="TreeGrafter"/>
</dbReference>
<feature type="active site" description="Proton acceptor; for dehydratase activity" evidence="6">
    <location>
        <position position="2764"/>
    </location>
</feature>
<dbReference type="Pfam" id="PF02801">
    <property type="entry name" value="Ketoacyl-synt_C"/>
    <property type="match status" value="3"/>
</dbReference>
<dbReference type="SMART" id="SM00826">
    <property type="entry name" value="PKS_DH"/>
    <property type="match status" value="3"/>
</dbReference>
<keyword evidence="5" id="KW-0012">Acyltransferase</keyword>
<feature type="domain" description="Carrier" evidence="7">
    <location>
        <begin position="39"/>
        <end position="117"/>
    </location>
</feature>
<dbReference type="InterPro" id="IPR050091">
    <property type="entry name" value="PKS_NRPS_Biosynth_Enz"/>
</dbReference>
<feature type="region of interest" description="C-terminal hotdog fold" evidence="6">
    <location>
        <begin position="4589"/>
        <end position="4737"/>
    </location>
</feature>
<feature type="domain" description="Ketosynthase family 3 (KS3)" evidence="8">
    <location>
        <begin position="1855"/>
        <end position="2279"/>
    </location>
</feature>
<feature type="active site" description="Proton acceptor; for dehydratase activity" evidence="6">
    <location>
        <position position="1051"/>
    </location>
</feature>
<accession>A0A7W7S635</accession>
<feature type="region of interest" description="C-terminal hotdog fold" evidence="6">
    <location>
        <begin position="2871"/>
        <end position="3007"/>
    </location>
</feature>
<feature type="domain" description="Ketosynthase family 3 (KS3)" evidence="8">
    <location>
        <begin position="3567"/>
        <end position="3991"/>
    </location>
</feature>
<dbReference type="SMART" id="SM00823">
    <property type="entry name" value="PKS_PP"/>
    <property type="match status" value="3"/>
</dbReference>
<feature type="domain" description="Carrier" evidence="7">
    <location>
        <begin position="3474"/>
        <end position="3549"/>
    </location>
</feature>
<dbReference type="GO" id="GO:0004315">
    <property type="term" value="F:3-oxoacyl-[acyl-carrier-protein] synthase activity"/>
    <property type="evidence" value="ECO:0007669"/>
    <property type="project" value="InterPro"/>
</dbReference>
<keyword evidence="11" id="KW-1185">Reference proteome</keyword>
<dbReference type="Pfam" id="PF00550">
    <property type="entry name" value="PP-binding"/>
    <property type="match status" value="3"/>
</dbReference>
<dbReference type="Gene3D" id="3.10.129.110">
    <property type="entry name" value="Polyketide synthase dehydratase"/>
    <property type="match status" value="3"/>
</dbReference>
<dbReference type="Gene3D" id="3.30.70.3290">
    <property type="match status" value="3"/>
</dbReference>
<dbReference type="RefSeq" id="WP_184760231.1">
    <property type="nucleotide sequence ID" value="NZ_JACHJU010000010.1"/>
</dbReference>
<dbReference type="Pfam" id="PF21089">
    <property type="entry name" value="PKS_DH_N"/>
    <property type="match status" value="3"/>
</dbReference>
<evidence type="ECO:0000259" key="8">
    <source>
        <dbReference type="PROSITE" id="PS52004"/>
    </source>
</evidence>
<dbReference type="Gene3D" id="3.40.50.720">
    <property type="entry name" value="NAD(P)-binding Rossmann-like Domain"/>
    <property type="match status" value="2"/>
</dbReference>
<feature type="active site" description="Proton donor; for dehydratase activity" evidence="6">
    <location>
        <position position="2932"/>
    </location>
</feature>
<name>A0A7W7S635_9ACTN</name>
<dbReference type="FunFam" id="3.40.47.10:FF:000019">
    <property type="entry name" value="Polyketide synthase type I"/>
    <property type="match status" value="3"/>
</dbReference>
<comment type="caution">
    <text evidence="10">The sequence shown here is derived from an EMBL/GenBank/DDBJ whole genome shotgun (WGS) entry which is preliminary data.</text>
</comment>
<evidence type="ECO:0000259" key="9">
    <source>
        <dbReference type="PROSITE" id="PS52019"/>
    </source>
</evidence>
<dbReference type="EMBL" id="JACHJU010000010">
    <property type="protein sequence ID" value="MBB4944402.1"/>
    <property type="molecule type" value="Genomic_DNA"/>
</dbReference>
<protein>
    <submittedName>
        <fullName evidence="10">Acyl transferase domain-containing protein/acyl carrier protein</fullName>
    </submittedName>
</protein>
<keyword evidence="2" id="KW-0597">Phosphoprotein</keyword>
<dbReference type="SUPFAM" id="SSF55048">
    <property type="entry name" value="Probable ACP-binding domain of malonyl-CoA ACP transacylase"/>
    <property type="match status" value="3"/>
</dbReference>
<dbReference type="PROSITE" id="PS50075">
    <property type="entry name" value="CARRIER"/>
    <property type="match status" value="3"/>
</dbReference>
<dbReference type="GO" id="GO:0031177">
    <property type="term" value="F:phosphopantetheine binding"/>
    <property type="evidence" value="ECO:0007669"/>
    <property type="project" value="InterPro"/>
</dbReference>
<dbReference type="InterPro" id="IPR036291">
    <property type="entry name" value="NAD(P)-bd_dom_sf"/>
</dbReference>
<dbReference type="PROSITE" id="PS00606">
    <property type="entry name" value="KS3_1"/>
    <property type="match status" value="2"/>
</dbReference>
<feature type="domain" description="PKS/mFAS DH" evidence="9">
    <location>
        <begin position="4448"/>
        <end position="4737"/>
    </location>
</feature>
<feature type="domain" description="PKS/mFAS DH" evidence="9">
    <location>
        <begin position="1019"/>
        <end position="1287"/>
    </location>
</feature>
<feature type="domain" description="Ketosynthase family 3 (KS3)" evidence="8">
    <location>
        <begin position="135"/>
        <end position="559"/>
    </location>
</feature>
<evidence type="ECO:0000256" key="4">
    <source>
        <dbReference type="ARBA" id="ARBA00023268"/>
    </source>
</evidence>
<dbReference type="Pfam" id="PF22953">
    <property type="entry name" value="SpnB_Rossmann"/>
    <property type="match status" value="3"/>
</dbReference>
<dbReference type="FunFam" id="3.40.366.10:FF:000002">
    <property type="entry name" value="Probable polyketide synthase 2"/>
    <property type="match status" value="3"/>
</dbReference>
<dbReference type="InterPro" id="IPR014030">
    <property type="entry name" value="Ketoacyl_synth_N"/>
</dbReference>
<dbReference type="SUPFAM" id="SSF51735">
    <property type="entry name" value="NAD(P)-binding Rossmann-fold domains"/>
    <property type="match status" value="5"/>
</dbReference>
<evidence type="ECO:0000256" key="3">
    <source>
        <dbReference type="ARBA" id="ARBA00022679"/>
    </source>
</evidence>
<reference evidence="10 11" key="1">
    <citation type="submission" date="2020-08" db="EMBL/GenBank/DDBJ databases">
        <title>Sequencing the genomes of 1000 actinobacteria strains.</title>
        <authorList>
            <person name="Klenk H.-P."/>
        </authorList>
    </citation>
    <scope>NUCLEOTIDE SEQUENCE [LARGE SCALE GENOMIC DNA]</scope>
    <source>
        <strain evidence="10 11">DSM 43023</strain>
    </source>
</reference>
<evidence type="ECO:0000313" key="10">
    <source>
        <dbReference type="EMBL" id="MBB4944402.1"/>
    </source>
</evidence>
<dbReference type="SUPFAM" id="SSF47336">
    <property type="entry name" value="ACP-like"/>
    <property type="match status" value="3"/>
</dbReference>
<dbReference type="Gene3D" id="3.40.47.10">
    <property type="match status" value="3"/>
</dbReference>
<dbReference type="InterPro" id="IPR016039">
    <property type="entry name" value="Thiolase-like"/>
</dbReference>
<dbReference type="InterPro" id="IPR020806">
    <property type="entry name" value="PKS_PP-bd"/>
</dbReference>
<evidence type="ECO:0000256" key="2">
    <source>
        <dbReference type="ARBA" id="ARBA00022553"/>
    </source>
</evidence>
<dbReference type="InterPro" id="IPR036736">
    <property type="entry name" value="ACP-like_sf"/>
</dbReference>
<keyword evidence="4" id="KW-0511">Multifunctional enzyme</keyword>
<dbReference type="Gene3D" id="1.10.1200.10">
    <property type="entry name" value="ACP-like"/>
    <property type="match status" value="3"/>
</dbReference>
<dbReference type="PROSITE" id="PS52004">
    <property type="entry name" value="KS3_2"/>
    <property type="match status" value="3"/>
</dbReference>
<dbReference type="InterPro" id="IPR032821">
    <property type="entry name" value="PKS_assoc"/>
</dbReference>
<dbReference type="SMART" id="SM00822">
    <property type="entry name" value="PKS_KR"/>
    <property type="match status" value="2"/>
</dbReference>
<dbReference type="Pfam" id="PF00109">
    <property type="entry name" value="ketoacyl-synt"/>
    <property type="match status" value="3"/>
</dbReference>
<feature type="region of interest" description="N-terminal hotdog fold" evidence="6">
    <location>
        <begin position="1019"/>
        <end position="1141"/>
    </location>
</feature>
<feature type="region of interest" description="N-terminal hotdog fold" evidence="6">
    <location>
        <begin position="2732"/>
        <end position="2856"/>
    </location>
</feature>
<dbReference type="Pfam" id="PF08659">
    <property type="entry name" value="KR"/>
    <property type="match status" value="2"/>
</dbReference>
<dbReference type="SMART" id="SM00825">
    <property type="entry name" value="PKS_KS"/>
    <property type="match status" value="3"/>
</dbReference>
<keyword evidence="1" id="KW-0596">Phosphopantetheine</keyword>
<gene>
    <name evidence="10" type="ORF">FHR32_008808</name>
</gene>
<dbReference type="GO" id="GO:0006633">
    <property type="term" value="P:fatty acid biosynthetic process"/>
    <property type="evidence" value="ECO:0007669"/>
    <property type="project" value="InterPro"/>
</dbReference>
<feature type="active site" description="Proton donor; for dehydratase activity" evidence="6">
    <location>
        <position position="1212"/>
    </location>
</feature>
<dbReference type="Proteomes" id="UP000534286">
    <property type="component" value="Unassembled WGS sequence"/>
</dbReference>
<feature type="region of interest" description="C-terminal hotdog fold" evidence="6">
    <location>
        <begin position="1153"/>
        <end position="1287"/>
    </location>
</feature>
<feature type="region of interest" description="N-terminal hotdog fold" evidence="6">
    <location>
        <begin position="4448"/>
        <end position="4573"/>
    </location>
</feature>
<feature type="non-terminal residue" evidence="10">
    <location>
        <position position="4892"/>
    </location>
</feature>